<accession>A0A8J5CJ94</accession>
<gene>
    <name evidence="1" type="ORF">GWK47_018779</name>
</gene>
<evidence type="ECO:0000313" key="2">
    <source>
        <dbReference type="Proteomes" id="UP000770661"/>
    </source>
</evidence>
<keyword evidence="2" id="KW-1185">Reference proteome</keyword>
<evidence type="ECO:0000313" key="1">
    <source>
        <dbReference type="EMBL" id="KAG0712309.1"/>
    </source>
</evidence>
<dbReference type="EMBL" id="JACEEZ010022554">
    <property type="protein sequence ID" value="KAG0712309.1"/>
    <property type="molecule type" value="Genomic_DNA"/>
</dbReference>
<dbReference type="OrthoDB" id="421040at2759"/>
<reference evidence="1" key="1">
    <citation type="submission" date="2020-07" db="EMBL/GenBank/DDBJ databases">
        <title>The High-quality genome of the commercially important snow crab, Chionoecetes opilio.</title>
        <authorList>
            <person name="Jeong J.-H."/>
            <person name="Ryu S."/>
        </authorList>
    </citation>
    <scope>NUCLEOTIDE SEQUENCE</scope>
    <source>
        <strain evidence="1">MADBK_172401_WGS</strain>
        <tissue evidence="1">Digestive gland</tissue>
    </source>
</reference>
<sequence>MLPQSYLVEHGSHTTWQPWPVGRHLGGHRLLVAAPPIPPRPPPRWNIKRADWGKFQASLDEWWVTYEPPGDLHQQERDLTAALQRAADAAIPNCSPGRHHRPDWWFYNEDVREHNHRVNLHRKLYKRQPNPTNLQLLQDVVSHAQDRCDREAKWLEWCASFNQHTSLGQLWRNVRTASGAAPPRPAAHPHPHREAERLIGVFTARGSSAQLPPHTRHLQQQLRQYRVEAVREARGEPDVADTSLARNCRRRGKKGATQLQGRTA</sequence>
<organism evidence="1 2">
    <name type="scientific">Chionoecetes opilio</name>
    <name type="common">Atlantic snow crab</name>
    <name type="synonym">Cancer opilio</name>
    <dbReference type="NCBI Taxonomy" id="41210"/>
    <lineage>
        <taxon>Eukaryota</taxon>
        <taxon>Metazoa</taxon>
        <taxon>Ecdysozoa</taxon>
        <taxon>Arthropoda</taxon>
        <taxon>Crustacea</taxon>
        <taxon>Multicrustacea</taxon>
        <taxon>Malacostraca</taxon>
        <taxon>Eumalacostraca</taxon>
        <taxon>Eucarida</taxon>
        <taxon>Decapoda</taxon>
        <taxon>Pleocyemata</taxon>
        <taxon>Brachyura</taxon>
        <taxon>Eubrachyura</taxon>
        <taxon>Majoidea</taxon>
        <taxon>Majidae</taxon>
        <taxon>Chionoecetes</taxon>
    </lineage>
</organism>
<proteinExistence type="predicted"/>
<name>A0A8J5CJ94_CHIOP</name>
<comment type="caution">
    <text evidence="1">The sequence shown here is derived from an EMBL/GenBank/DDBJ whole genome shotgun (WGS) entry which is preliminary data.</text>
</comment>
<protein>
    <submittedName>
        <fullName evidence="1">Uncharacterized protein</fullName>
    </submittedName>
</protein>
<dbReference type="AlphaFoldDB" id="A0A8J5CJ94"/>
<dbReference type="Proteomes" id="UP000770661">
    <property type="component" value="Unassembled WGS sequence"/>
</dbReference>